<dbReference type="PANTHER" id="PTHR42951">
    <property type="entry name" value="METALLO-BETA-LACTAMASE DOMAIN-CONTAINING"/>
    <property type="match status" value="1"/>
</dbReference>
<dbReference type="InterPro" id="IPR036866">
    <property type="entry name" value="RibonucZ/Hydroxyglut_hydro"/>
</dbReference>
<reference evidence="2 3" key="1">
    <citation type="submission" date="2017-08" db="EMBL/GenBank/DDBJ databases">
        <title>Complete Genome Sequence of Bacillus kochii Oregon-R-modENCODE STRAIN BDGP4, isolated from Drosophila melanogaster gut.</title>
        <authorList>
            <person name="Wan K.H."/>
            <person name="Yu C."/>
            <person name="Park S."/>
            <person name="Hammonds A.S."/>
            <person name="Booth B.W."/>
            <person name="Celniker S.E."/>
        </authorList>
    </citation>
    <scope>NUCLEOTIDE SEQUENCE [LARGE SCALE GENOMIC DNA]</scope>
    <source>
        <strain evidence="2 3">BDGP4</strain>
    </source>
</reference>
<dbReference type="AlphaFoldDB" id="A0A248TIZ4"/>
<dbReference type="Gene3D" id="3.60.15.10">
    <property type="entry name" value="Ribonuclease Z/Hydroxyacylglutathione hydrolase-like"/>
    <property type="match status" value="1"/>
</dbReference>
<sequence length="266" mass="30049">MQVKLVLIKDSWFTVQLIDSKTYAISEYGHWEKVHSFLLIGEEKAVLIDTGLGIDNIKRITDQLTSLPIEVITTHVHVDHIGGHGLYDTIYVHELDKDWLVNGISGLTLQQIRTDIQRDITIPKPKTFNPETYQPFTGEPTALLANGDVLQLGNRKLKIYHTPGHSPGHITIYDETHNYLFTGDLLYDTEPIFAFYPSTSPSDLVRSIEKIALIPNVAKVFGSHHTLGLAPTVLQEAYDAVQYLKSHQLDQFGTGKHSFQQISFRF</sequence>
<evidence type="ECO:0000313" key="2">
    <source>
        <dbReference type="EMBL" id="ASV68177.1"/>
    </source>
</evidence>
<dbReference type="EMBL" id="CP022983">
    <property type="protein sequence ID" value="ASV68177.1"/>
    <property type="molecule type" value="Genomic_DNA"/>
</dbReference>
<evidence type="ECO:0000313" key="3">
    <source>
        <dbReference type="Proteomes" id="UP000215137"/>
    </source>
</evidence>
<dbReference type="SMART" id="SM00849">
    <property type="entry name" value="Lactamase_B"/>
    <property type="match status" value="1"/>
</dbReference>
<accession>A0A248TIZ4</accession>
<keyword evidence="3" id="KW-1185">Reference proteome</keyword>
<feature type="domain" description="Metallo-beta-lactamase" evidence="1">
    <location>
        <begin position="33"/>
        <end position="224"/>
    </location>
</feature>
<evidence type="ECO:0000259" key="1">
    <source>
        <dbReference type="SMART" id="SM00849"/>
    </source>
</evidence>
<dbReference type="Pfam" id="PF00753">
    <property type="entry name" value="Lactamase_B"/>
    <property type="match status" value="1"/>
</dbReference>
<gene>
    <name evidence="2" type="ORF">CKF48_13105</name>
</gene>
<dbReference type="Proteomes" id="UP000215137">
    <property type="component" value="Chromosome"/>
</dbReference>
<dbReference type="InterPro" id="IPR001279">
    <property type="entry name" value="Metallo-B-lactamas"/>
</dbReference>
<keyword evidence="2" id="KW-0378">Hydrolase</keyword>
<protein>
    <submittedName>
        <fullName evidence="2">MBL fold metallo-hydrolase</fullName>
    </submittedName>
</protein>
<dbReference type="GO" id="GO:0016787">
    <property type="term" value="F:hydrolase activity"/>
    <property type="evidence" value="ECO:0007669"/>
    <property type="project" value="UniProtKB-KW"/>
</dbReference>
<organism evidence="2 3">
    <name type="scientific">Cytobacillus kochii</name>
    <dbReference type="NCBI Taxonomy" id="859143"/>
    <lineage>
        <taxon>Bacteria</taxon>
        <taxon>Bacillati</taxon>
        <taxon>Bacillota</taxon>
        <taxon>Bacilli</taxon>
        <taxon>Bacillales</taxon>
        <taxon>Bacillaceae</taxon>
        <taxon>Cytobacillus</taxon>
    </lineage>
</organism>
<dbReference type="SUPFAM" id="SSF56281">
    <property type="entry name" value="Metallo-hydrolase/oxidoreductase"/>
    <property type="match status" value="1"/>
</dbReference>
<dbReference type="OrthoDB" id="9802248at2"/>
<proteinExistence type="predicted"/>
<dbReference type="RefSeq" id="WP_095371747.1">
    <property type="nucleotide sequence ID" value="NZ_CP022983.1"/>
</dbReference>
<dbReference type="PANTHER" id="PTHR42951:SF4">
    <property type="entry name" value="ACYL-COENZYME A THIOESTERASE MBLAC2"/>
    <property type="match status" value="1"/>
</dbReference>
<name>A0A248TIZ4_9BACI</name>
<dbReference type="InterPro" id="IPR050855">
    <property type="entry name" value="NDM-1-like"/>
</dbReference>
<dbReference type="KEGG" id="bko:CKF48_13105"/>